<gene>
    <name evidence="11" type="primary">motD</name>
    <name evidence="11" type="ORF">ABSH63_11280</name>
</gene>
<dbReference type="Pfam" id="PF13677">
    <property type="entry name" value="MotB_plug"/>
    <property type="match status" value="1"/>
</dbReference>
<evidence type="ECO:0000256" key="8">
    <source>
        <dbReference type="SAM" id="MobiDB-lite"/>
    </source>
</evidence>
<protein>
    <submittedName>
        <fullName evidence="11">Flagellar motor protein MotD</fullName>
    </submittedName>
</protein>
<dbReference type="CDD" id="cd07185">
    <property type="entry name" value="OmpA_C-like"/>
    <property type="match status" value="1"/>
</dbReference>
<evidence type="ECO:0000256" key="2">
    <source>
        <dbReference type="ARBA" id="ARBA00008914"/>
    </source>
</evidence>
<dbReference type="Pfam" id="PF00691">
    <property type="entry name" value="OmpA"/>
    <property type="match status" value="1"/>
</dbReference>
<feature type="region of interest" description="Disordered" evidence="8">
    <location>
        <begin position="289"/>
        <end position="311"/>
    </location>
</feature>
<organism evidence="11 12">
    <name type="scientific">Sinimarinibacterium thermocellulolyticum</name>
    <dbReference type="NCBI Taxonomy" id="3170016"/>
    <lineage>
        <taxon>Bacteria</taxon>
        <taxon>Pseudomonadati</taxon>
        <taxon>Pseudomonadota</taxon>
        <taxon>Gammaproteobacteria</taxon>
        <taxon>Nevskiales</taxon>
        <taxon>Nevskiaceae</taxon>
        <taxon>Sinimarinibacterium</taxon>
    </lineage>
</organism>
<evidence type="ECO:0000256" key="9">
    <source>
        <dbReference type="SAM" id="Phobius"/>
    </source>
</evidence>
<dbReference type="InterPro" id="IPR025713">
    <property type="entry name" value="MotB-like_N_dom"/>
</dbReference>
<dbReference type="SUPFAM" id="SSF103088">
    <property type="entry name" value="OmpA-like"/>
    <property type="match status" value="1"/>
</dbReference>
<feature type="region of interest" description="Disordered" evidence="8">
    <location>
        <begin position="92"/>
        <end position="130"/>
    </location>
</feature>
<dbReference type="InterPro" id="IPR036737">
    <property type="entry name" value="OmpA-like_sf"/>
</dbReference>
<comment type="similarity">
    <text evidence="2">Belongs to the MotB family.</text>
</comment>
<keyword evidence="3" id="KW-1003">Cell membrane</keyword>
<feature type="transmembrane region" description="Helical" evidence="9">
    <location>
        <begin position="20"/>
        <end position="37"/>
    </location>
</feature>
<evidence type="ECO:0000256" key="4">
    <source>
        <dbReference type="ARBA" id="ARBA00022692"/>
    </source>
</evidence>
<keyword evidence="11" id="KW-0966">Cell projection</keyword>
<keyword evidence="12" id="KW-1185">Reference proteome</keyword>
<keyword evidence="4 9" id="KW-0812">Transmembrane</keyword>
<accession>A0ABV2ABF4</accession>
<proteinExistence type="inferred from homology"/>
<evidence type="ECO:0000256" key="6">
    <source>
        <dbReference type="ARBA" id="ARBA00023136"/>
    </source>
</evidence>
<dbReference type="InterPro" id="IPR050330">
    <property type="entry name" value="Bact_OuterMem_StrucFunc"/>
</dbReference>
<evidence type="ECO:0000256" key="1">
    <source>
        <dbReference type="ARBA" id="ARBA00004162"/>
    </source>
</evidence>
<dbReference type="RefSeq" id="WP_352889829.1">
    <property type="nucleotide sequence ID" value="NZ_JBEPIJ010000012.1"/>
</dbReference>
<evidence type="ECO:0000313" key="11">
    <source>
        <dbReference type="EMBL" id="MES0874583.1"/>
    </source>
</evidence>
<feature type="domain" description="OmpA-like" evidence="10">
    <location>
        <begin position="161"/>
        <end position="281"/>
    </location>
</feature>
<dbReference type="NCBIfam" id="NF006541">
    <property type="entry name" value="PRK09038.1"/>
    <property type="match status" value="1"/>
</dbReference>
<keyword evidence="11" id="KW-0282">Flagellum</keyword>
<dbReference type="PANTHER" id="PTHR30329">
    <property type="entry name" value="STATOR ELEMENT OF FLAGELLAR MOTOR COMPLEX"/>
    <property type="match status" value="1"/>
</dbReference>
<keyword evidence="6 7" id="KW-0472">Membrane</keyword>
<dbReference type="InterPro" id="IPR006665">
    <property type="entry name" value="OmpA-like"/>
</dbReference>
<comment type="subcellular location">
    <subcellularLocation>
        <location evidence="1">Cell membrane</location>
        <topology evidence="1">Single-pass membrane protein</topology>
    </subcellularLocation>
</comment>
<dbReference type="PANTHER" id="PTHR30329:SF20">
    <property type="entry name" value="EXPORTED PROTEIN"/>
    <property type="match status" value="1"/>
</dbReference>
<dbReference type="EMBL" id="JBEPIJ010000012">
    <property type="protein sequence ID" value="MES0874583.1"/>
    <property type="molecule type" value="Genomic_DNA"/>
</dbReference>
<name>A0ABV2ABF4_9GAMM</name>
<keyword evidence="5 9" id="KW-1133">Transmembrane helix</keyword>
<evidence type="ECO:0000313" key="12">
    <source>
        <dbReference type="Proteomes" id="UP001465331"/>
    </source>
</evidence>
<evidence type="ECO:0000259" key="10">
    <source>
        <dbReference type="PROSITE" id="PS51123"/>
    </source>
</evidence>
<dbReference type="PROSITE" id="PS51123">
    <property type="entry name" value="OMPA_2"/>
    <property type="match status" value="1"/>
</dbReference>
<comment type="caution">
    <text evidence="11">The sequence shown here is derived from an EMBL/GenBank/DDBJ whole genome shotgun (WGS) entry which is preliminary data.</text>
</comment>
<sequence>MARKHKHEEHTNHEAWAIPYGDLITLLLAFFVVMYAVSSVNEGKYRVLADSLSAALGGPPRSLKPVQIGDKPEKGVQNESLFNTVAVRGFEAERKGSRPDGSGARRSGDEPLPGGEHGPRSASSQPAALRGRDDLKRMADEVQRAMQDLIAQDLVIIRRSEQWLEVEINTDILFASGVAAVDVAARPVLQRLAAILAPFSNALRIEGHTDDRPIATNVFPSNWELSAARAASVVHLFTQHGIDPRRMTVVGLGEHHPVADNATPQGRNRNRRVVIVVLGEGVDADERLPEAIENSDGGSPVSVPALAETTP</sequence>
<dbReference type="Proteomes" id="UP001465331">
    <property type="component" value="Unassembled WGS sequence"/>
</dbReference>
<reference evidence="11 12" key="1">
    <citation type="submission" date="2024-06" db="EMBL/GenBank/DDBJ databases">
        <authorList>
            <person name="Li Z."/>
            <person name="Jiang Y."/>
        </authorList>
    </citation>
    <scope>NUCLEOTIDE SEQUENCE [LARGE SCALE GENOMIC DNA]</scope>
    <source>
        <strain evidence="11 12">HSW-8</strain>
    </source>
</reference>
<dbReference type="Gene3D" id="3.30.1330.60">
    <property type="entry name" value="OmpA-like domain"/>
    <property type="match status" value="1"/>
</dbReference>
<evidence type="ECO:0000256" key="7">
    <source>
        <dbReference type="PROSITE-ProRule" id="PRU00473"/>
    </source>
</evidence>
<keyword evidence="11" id="KW-0969">Cilium</keyword>
<evidence type="ECO:0000256" key="3">
    <source>
        <dbReference type="ARBA" id="ARBA00022475"/>
    </source>
</evidence>
<evidence type="ECO:0000256" key="5">
    <source>
        <dbReference type="ARBA" id="ARBA00022989"/>
    </source>
</evidence>